<dbReference type="Proteomes" id="UP000271098">
    <property type="component" value="Unassembled WGS sequence"/>
</dbReference>
<reference evidence="4" key="1">
    <citation type="submission" date="2016-06" db="UniProtKB">
        <authorList>
            <consortium name="WormBaseParasite"/>
        </authorList>
    </citation>
    <scope>IDENTIFICATION</scope>
</reference>
<dbReference type="InterPro" id="IPR036028">
    <property type="entry name" value="SH3-like_dom_sf"/>
</dbReference>
<keyword evidence="3" id="KW-1185">Reference proteome</keyword>
<evidence type="ECO:0000256" key="1">
    <source>
        <dbReference type="SAM" id="MobiDB-lite"/>
    </source>
</evidence>
<dbReference type="SUPFAM" id="SSF50044">
    <property type="entry name" value="SH3-domain"/>
    <property type="match status" value="1"/>
</dbReference>
<evidence type="ECO:0000313" key="2">
    <source>
        <dbReference type="EMBL" id="VDN45628.1"/>
    </source>
</evidence>
<feature type="region of interest" description="Disordered" evidence="1">
    <location>
        <begin position="1"/>
        <end position="22"/>
    </location>
</feature>
<dbReference type="AlphaFoldDB" id="A0A183EZU7"/>
<reference evidence="2 3" key="2">
    <citation type="submission" date="2018-11" db="EMBL/GenBank/DDBJ databases">
        <authorList>
            <consortium name="Pathogen Informatics"/>
        </authorList>
    </citation>
    <scope>NUCLEOTIDE SEQUENCE [LARGE SCALE GENOMIC DNA]</scope>
</reference>
<evidence type="ECO:0000313" key="3">
    <source>
        <dbReference type="Proteomes" id="UP000271098"/>
    </source>
</evidence>
<protein>
    <submittedName>
        <fullName evidence="2 4">Uncharacterized protein</fullName>
    </submittedName>
</protein>
<sequence>MEPSGPENQNGQRVSVSTYSSKDQSSVCDLGASAANNYACEFVIAKDFTPYMARVLHDYEAQDSDSISLKKGMAYKMNVGYSINGC</sequence>
<evidence type="ECO:0000313" key="4">
    <source>
        <dbReference type="WBParaSite" id="GPUH_0002651801-mRNA-1"/>
    </source>
</evidence>
<dbReference type="EMBL" id="UYRT01111380">
    <property type="protein sequence ID" value="VDN45628.1"/>
    <property type="molecule type" value="Genomic_DNA"/>
</dbReference>
<accession>A0A183EZU7</accession>
<name>A0A183EZU7_9BILA</name>
<dbReference type="CDD" id="cd00174">
    <property type="entry name" value="SH3"/>
    <property type="match status" value="1"/>
</dbReference>
<proteinExistence type="predicted"/>
<organism evidence="4">
    <name type="scientific">Gongylonema pulchrum</name>
    <dbReference type="NCBI Taxonomy" id="637853"/>
    <lineage>
        <taxon>Eukaryota</taxon>
        <taxon>Metazoa</taxon>
        <taxon>Ecdysozoa</taxon>
        <taxon>Nematoda</taxon>
        <taxon>Chromadorea</taxon>
        <taxon>Rhabditida</taxon>
        <taxon>Spirurina</taxon>
        <taxon>Spiruromorpha</taxon>
        <taxon>Spiruroidea</taxon>
        <taxon>Gongylonematidae</taxon>
        <taxon>Gongylonema</taxon>
    </lineage>
</organism>
<gene>
    <name evidence="2" type="ORF">GPUH_LOCUS26488</name>
</gene>
<dbReference type="WBParaSite" id="GPUH_0002651801-mRNA-1">
    <property type="protein sequence ID" value="GPUH_0002651801-mRNA-1"/>
    <property type="gene ID" value="GPUH_0002651801"/>
</dbReference>